<dbReference type="Proteomes" id="UP001060085">
    <property type="component" value="Linkage Group LG05"/>
</dbReference>
<evidence type="ECO:0000313" key="1">
    <source>
        <dbReference type="EMBL" id="KAI5664132.1"/>
    </source>
</evidence>
<protein>
    <submittedName>
        <fullName evidence="1">Uncharacterized protein</fullName>
    </submittedName>
</protein>
<proteinExistence type="predicted"/>
<sequence length="176" mass="20098">MGLHEQSLDPQNEAIGTKFRYLVVNTGQTPYERSITKQPHSHITGQNRLQTPRAPTRCALGPTLVPPQSMMRRPRKYRLGHTLKVLLPSSSGSTLRVKNPSTSSEEALSHPEEDIQKEHSERSRRRHLEDSQETFKRRFKRDESSSDEGVKKNSKALQPRSSSQAPVHHQNSFDLR</sequence>
<evidence type="ECO:0000313" key="2">
    <source>
        <dbReference type="Proteomes" id="UP001060085"/>
    </source>
</evidence>
<keyword evidence="2" id="KW-1185">Reference proteome</keyword>
<reference evidence="2" key="1">
    <citation type="journal article" date="2023" name="Nat. Plants">
        <title>Single-cell RNA sequencing provides a high-resolution roadmap for understanding the multicellular compartmentation of specialized metabolism.</title>
        <authorList>
            <person name="Sun S."/>
            <person name="Shen X."/>
            <person name="Li Y."/>
            <person name="Li Y."/>
            <person name="Wang S."/>
            <person name="Li R."/>
            <person name="Zhang H."/>
            <person name="Shen G."/>
            <person name="Guo B."/>
            <person name="Wei J."/>
            <person name="Xu J."/>
            <person name="St-Pierre B."/>
            <person name="Chen S."/>
            <person name="Sun C."/>
        </authorList>
    </citation>
    <scope>NUCLEOTIDE SEQUENCE [LARGE SCALE GENOMIC DNA]</scope>
</reference>
<name>A0ACC0AUK7_CATRO</name>
<comment type="caution">
    <text evidence="1">The sequence shown here is derived from an EMBL/GenBank/DDBJ whole genome shotgun (WGS) entry which is preliminary data.</text>
</comment>
<gene>
    <name evidence="1" type="ORF">M9H77_23455</name>
</gene>
<organism evidence="1 2">
    <name type="scientific">Catharanthus roseus</name>
    <name type="common">Madagascar periwinkle</name>
    <name type="synonym">Vinca rosea</name>
    <dbReference type="NCBI Taxonomy" id="4058"/>
    <lineage>
        <taxon>Eukaryota</taxon>
        <taxon>Viridiplantae</taxon>
        <taxon>Streptophyta</taxon>
        <taxon>Embryophyta</taxon>
        <taxon>Tracheophyta</taxon>
        <taxon>Spermatophyta</taxon>
        <taxon>Magnoliopsida</taxon>
        <taxon>eudicotyledons</taxon>
        <taxon>Gunneridae</taxon>
        <taxon>Pentapetalae</taxon>
        <taxon>asterids</taxon>
        <taxon>lamiids</taxon>
        <taxon>Gentianales</taxon>
        <taxon>Apocynaceae</taxon>
        <taxon>Rauvolfioideae</taxon>
        <taxon>Vinceae</taxon>
        <taxon>Catharanthinae</taxon>
        <taxon>Catharanthus</taxon>
    </lineage>
</organism>
<accession>A0ACC0AUK7</accession>
<dbReference type="EMBL" id="CM044705">
    <property type="protein sequence ID" value="KAI5664132.1"/>
    <property type="molecule type" value="Genomic_DNA"/>
</dbReference>